<feature type="domain" description="THAP9-like helix-turn-helix" evidence="1">
    <location>
        <begin position="155"/>
        <end position="232"/>
    </location>
</feature>
<proteinExistence type="predicted"/>
<evidence type="ECO:0000259" key="1">
    <source>
        <dbReference type="Pfam" id="PF12017"/>
    </source>
</evidence>
<organism evidence="3 4">
    <name type="scientific">Lasius niger</name>
    <name type="common">Black garden ant</name>
    <dbReference type="NCBI Taxonomy" id="67767"/>
    <lineage>
        <taxon>Eukaryota</taxon>
        <taxon>Metazoa</taxon>
        <taxon>Ecdysozoa</taxon>
        <taxon>Arthropoda</taxon>
        <taxon>Hexapoda</taxon>
        <taxon>Insecta</taxon>
        <taxon>Pterygota</taxon>
        <taxon>Neoptera</taxon>
        <taxon>Endopterygota</taxon>
        <taxon>Hymenoptera</taxon>
        <taxon>Apocrita</taxon>
        <taxon>Aculeata</taxon>
        <taxon>Formicoidea</taxon>
        <taxon>Formicidae</taxon>
        <taxon>Formicinae</taxon>
        <taxon>Lasius</taxon>
        <taxon>Lasius</taxon>
    </lineage>
</organism>
<dbReference type="InterPro" id="IPR021896">
    <property type="entry name" value="THAP9-like_HTH"/>
</dbReference>
<gene>
    <name evidence="3" type="ORF">RF55_14658</name>
</gene>
<protein>
    <submittedName>
        <fullName evidence="3">Thap domain-containing protein 9-like protein</fullName>
    </submittedName>
</protein>
<evidence type="ECO:0000313" key="3">
    <source>
        <dbReference type="EMBL" id="KMQ86364.1"/>
    </source>
</evidence>
<dbReference type="InterPro" id="IPR048365">
    <property type="entry name" value="TNP-like_RNaseH_N"/>
</dbReference>
<comment type="caution">
    <text evidence="3">The sequence shown here is derived from an EMBL/GenBank/DDBJ whole genome shotgun (WGS) entry which is preliminary data.</text>
</comment>
<keyword evidence="4" id="KW-1185">Reference proteome</keyword>
<dbReference type="Pfam" id="PF21787">
    <property type="entry name" value="TNP-like_RNaseH_N"/>
    <property type="match status" value="1"/>
</dbReference>
<dbReference type="STRING" id="67767.A0A0J7K7W8"/>
<dbReference type="OrthoDB" id="7534596at2759"/>
<feature type="domain" description="Transposable element P transposase-like RNase H" evidence="2">
    <location>
        <begin position="239"/>
        <end position="317"/>
    </location>
</feature>
<sequence length="318" mass="36492">MKTCSACGYWKETNEKNNISFHVCNINCNVEKNNAIVKFGNKCLEGDTTESNIVTEITSCANDTITIDSTCQMEAEDTYKKHPGTPKRKLIRQRNPRYVGDCALSDFQSPRKAIRNWKIALSYIDTQHRKLAAAKKQEYRLRKKVTHLEALIRNLKSNKFLSDDAAGVVSASISESSKAIFNRQLNKKSRKEFPQVLRTFATTLQFYSNRAYNYVRKTFMNSLPHPETIRKWYQKCDGTPSIIKESIDTLKLKICEAKSKGKILYFNLVIDEMCIKRKLDWDGKRYTGFVDSGTNIDTNKLPEAQYALVFLVTCVTSR</sequence>
<dbReference type="Pfam" id="PF12017">
    <property type="entry name" value="Tnp_P_element"/>
    <property type="match status" value="1"/>
</dbReference>
<accession>A0A0J7K7W8</accession>
<dbReference type="AlphaFoldDB" id="A0A0J7K7W8"/>
<dbReference type="EMBL" id="LBMM01012182">
    <property type="protein sequence ID" value="KMQ86364.1"/>
    <property type="molecule type" value="Genomic_DNA"/>
</dbReference>
<reference evidence="3 4" key="1">
    <citation type="submission" date="2015-04" db="EMBL/GenBank/DDBJ databases">
        <title>Lasius niger genome sequencing.</title>
        <authorList>
            <person name="Konorov E.A."/>
            <person name="Nikitin M.A."/>
            <person name="Kirill M.V."/>
            <person name="Chang P."/>
        </authorList>
    </citation>
    <scope>NUCLEOTIDE SEQUENCE [LARGE SCALE GENOMIC DNA]</scope>
    <source>
        <tissue evidence="3">Whole</tissue>
    </source>
</reference>
<evidence type="ECO:0000313" key="4">
    <source>
        <dbReference type="Proteomes" id="UP000036403"/>
    </source>
</evidence>
<evidence type="ECO:0000259" key="2">
    <source>
        <dbReference type="Pfam" id="PF21787"/>
    </source>
</evidence>
<dbReference type="Proteomes" id="UP000036403">
    <property type="component" value="Unassembled WGS sequence"/>
</dbReference>
<dbReference type="PaxDb" id="67767-A0A0J7K7W8"/>
<name>A0A0J7K7W8_LASNI</name>